<keyword evidence="9" id="KW-1185">Reference proteome</keyword>
<dbReference type="GO" id="GO:0006355">
    <property type="term" value="P:regulation of DNA-templated transcription"/>
    <property type="evidence" value="ECO:0007669"/>
    <property type="project" value="InterPro"/>
</dbReference>
<feature type="domain" description="Response regulatory" evidence="7">
    <location>
        <begin position="6"/>
        <end position="122"/>
    </location>
</feature>
<dbReference type="Pfam" id="PF00072">
    <property type="entry name" value="Response_reg"/>
    <property type="match status" value="1"/>
</dbReference>
<keyword evidence="2" id="KW-0805">Transcription regulation</keyword>
<evidence type="ECO:0000256" key="1">
    <source>
        <dbReference type="ARBA" id="ARBA00022553"/>
    </source>
</evidence>
<evidence type="ECO:0000259" key="7">
    <source>
        <dbReference type="PROSITE" id="PS50110"/>
    </source>
</evidence>
<dbReference type="InterPro" id="IPR000792">
    <property type="entry name" value="Tscrpt_reg_LuxR_C"/>
</dbReference>
<feature type="modified residue" description="4-aspartylphosphate" evidence="5">
    <location>
        <position position="57"/>
    </location>
</feature>
<dbReference type="InterPro" id="IPR016032">
    <property type="entry name" value="Sig_transdc_resp-reg_C-effctor"/>
</dbReference>
<evidence type="ECO:0000313" key="8">
    <source>
        <dbReference type="EMBL" id="EMR03970.1"/>
    </source>
</evidence>
<dbReference type="InterPro" id="IPR039420">
    <property type="entry name" value="WalR-like"/>
</dbReference>
<evidence type="ECO:0000313" key="9">
    <source>
        <dbReference type="Proteomes" id="UP000011910"/>
    </source>
</evidence>
<keyword evidence="1 5" id="KW-0597">Phosphoprotein</keyword>
<dbReference type="EMBL" id="AODQ01000013">
    <property type="protein sequence ID" value="EMR03970.1"/>
    <property type="molecule type" value="Genomic_DNA"/>
</dbReference>
<evidence type="ECO:0000259" key="6">
    <source>
        <dbReference type="PROSITE" id="PS50043"/>
    </source>
</evidence>
<dbReference type="Gene3D" id="3.40.50.2300">
    <property type="match status" value="1"/>
</dbReference>
<evidence type="ECO:0000256" key="5">
    <source>
        <dbReference type="PROSITE-ProRule" id="PRU00169"/>
    </source>
</evidence>
<dbReference type="PROSITE" id="PS50043">
    <property type="entry name" value="HTH_LUXR_2"/>
    <property type="match status" value="1"/>
</dbReference>
<dbReference type="SUPFAM" id="SSF46894">
    <property type="entry name" value="C-terminal effector domain of the bipartite response regulators"/>
    <property type="match status" value="1"/>
</dbReference>
<dbReference type="InterPro" id="IPR001789">
    <property type="entry name" value="Sig_transdc_resp-reg_receiver"/>
</dbReference>
<evidence type="ECO:0000256" key="3">
    <source>
        <dbReference type="ARBA" id="ARBA00023125"/>
    </source>
</evidence>
<name>M7NQG8_9BACT</name>
<keyword evidence="3" id="KW-0238">DNA-binding</keyword>
<evidence type="ECO:0000256" key="2">
    <source>
        <dbReference type="ARBA" id="ARBA00023015"/>
    </source>
</evidence>
<dbReference type="STRING" id="1279009.ADICEAN_00841"/>
<evidence type="ECO:0000256" key="4">
    <source>
        <dbReference type="ARBA" id="ARBA00023163"/>
    </source>
</evidence>
<comment type="caution">
    <text evidence="8">The sequence shown here is derived from an EMBL/GenBank/DDBJ whole genome shotgun (WGS) entry which is preliminary data.</text>
</comment>
<dbReference type="Proteomes" id="UP000011910">
    <property type="component" value="Unassembled WGS sequence"/>
</dbReference>
<feature type="domain" description="HTH luxR-type" evidence="6">
    <location>
        <begin position="146"/>
        <end position="214"/>
    </location>
</feature>
<gene>
    <name evidence="8" type="primary">nreC_1</name>
    <name evidence="8" type="ORF">ADICEAN_00841</name>
</gene>
<dbReference type="PATRIC" id="fig|1279009.4.peg.850"/>
<dbReference type="Pfam" id="PF00196">
    <property type="entry name" value="GerE"/>
    <property type="match status" value="1"/>
</dbReference>
<dbReference type="GO" id="GO:0003677">
    <property type="term" value="F:DNA binding"/>
    <property type="evidence" value="ECO:0007669"/>
    <property type="project" value="UniProtKB-KW"/>
</dbReference>
<keyword evidence="4" id="KW-0804">Transcription</keyword>
<dbReference type="InterPro" id="IPR011006">
    <property type="entry name" value="CheY-like_superfamily"/>
</dbReference>
<dbReference type="SMART" id="SM00421">
    <property type="entry name" value="HTH_LUXR"/>
    <property type="match status" value="1"/>
</dbReference>
<dbReference type="OrthoDB" id="9797341at2"/>
<sequence length="215" mass="24135">MGGEVRIVVADDHRMVRKAWQLLLSAKQQYTVVGQAANGAEVLQLLQTMRADLVLMDLDMPVMNGFDATEQIKKRYPWIKVIGLTQQKESGYIKKLFALGASAYLTKNASDEELFEALEHVLDEKRYLSREVSDVLSKSLLTPPSEGSADQVFMGLSAREIEIVKLIASGHTTLQISNTLHLSIKTIESHRRNIFKKLQVKNVAQMIGKVKDRIV</sequence>
<dbReference type="RefSeq" id="WP_009194243.1">
    <property type="nucleotide sequence ID" value="NZ_AODQ01000013.1"/>
</dbReference>
<dbReference type="eggNOG" id="COG2197">
    <property type="taxonomic scope" value="Bacteria"/>
</dbReference>
<dbReference type="PROSITE" id="PS00622">
    <property type="entry name" value="HTH_LUXR_1"/>
    <property type="match status" value="1"/>
</dbReference>
<dbReference type="SMART" id="SM00448">
    <property type="entry name" value="REC"/>
    <property type="match status" value="1"/>
</dbReference>
<reference evidence="8 9" key="1">
    <citation type="journal article" date="2013" name="Genome Announc.">
        <title>Draft Genome Sequence of Cesiribacter andamanensis Strain AMV16T, Isolated from a Soil Sample from a Mud Volcano in the Andaman Islands, India.</title>
        <authorList>
            <person name="Shivaji S."/>
            <person name="Ara S."/>
            <person name="Begum Z."/>
            <person name="Srinivas T.N."/>
            <person name="Singh A."/>
            <person name="Kumar Pinnaka A."/>
        </authorList>
    </citation>
    <scope>NUCLEOTIDE SEQUENCE [LARGE SCALE GENOMIC DNA]</scope>
    <source>
        <strain evidence="8 9">AMV16</strain>
    </source>
</reference>
<dbReference type="PRINTS" id="PR00038">
    <property type="entry name" value="HTHLUXR"/>
</dbReference>
<dbReference type="PANTHER" id="PTHR43214:SF41">
    <property type="entry name" value="NITRATE_NITRITE RESPONSE REGULATOR PROTEIN NARP"/>
    <property type="match status" value="1"/>
</dbReference>
<proteinExistence type="predicted"/>
<dbReference type="CDD" id="cd17535">
    <property type="entry name" value="REC_NarL-like"/>
    <property type="match status" value="1"/>
</dbReference>
<dbReference type="GO" id="GO:0000160">
    <property type="term" value="P:phosphorelay signal transduction system"/>
    <property type="evidence" value="ECO:0007669"/>
    <property type="project" value="InterPro"/>
</dbReference>
<dbReference type="SUPFAM" id="SSF52172">
    <property type="entry name" value="CheY-like"/>
    <property type="match status" value="1"/>
</dbReference>
<dbReference type="InterPro" id="IPR058245">
    <property type="entry name" value="NreC/VraR/RcsB-like_REC"/>
</dbReference>
<dbReference type="PROSITE" id="PS50110">
    <property type="entry name" value="RESPONSE_REGULATORY"/>
    <property type="match status" value="1"/>
</dbReference>
<accession>M7NQG8</accession>
<protein>
    <submittedName>
        <fullName evidence="8">Nitrogen regulation protein C</fullName>
    </submittedName>
</protein>
<dbReference type="PANTHER" id="PTHR43214">
    <property type="entry name" value="TWO-COMPONENT RESPONSE REGULATOR"/>
    <property type="match status" value="1"/>
</dbReference>
<dbReference type="CDD" id="cd06170">
    <property type="entry name" value="LuxR_C_like"/>
    <property type="match status" value="1"/>
</dbReference>
<dbReference type="AlphaFoldDB" id="M7NQG8"/>
<organism evidence="8 9">
    <name type="scientific">Cesiribacter andamanensis AMV16</name>
    <dbReference type="NCBI Taxonomy" id="1279009"/>
    <lineage>
        <taxon>Bacteria</taxon>
        <taxon>Pseudomonadati</taxon>
        <taxon>Bacteroidota</taxon>
        <taxon>Cytophagia</taxon>
        <taxon>Cytophagales</taxon>
        <taxon>Cesiribacteraceae</taxon>
        <taxon>Cesiribacter</taxon>
    </lineage>
</organism>